<feature type="transmembrane region" description="Helical" evidence="1">
    <location>
        <begin position="208"/>
        <end position="228"/>
    </location>
</feature>
<evidence type="ECO:0000256" key="1">
    <source>
        <dbReference type="SAM" id="Phobius"/>
    </source>
</evidence>
<protein>
    <submittedName>
        <fullName evidence="2">DUF4239 domain-containing protein</fullName>
    </submittedName>
</protein>
<feature type="transmembrane region" description="Helical" evidence="1">
    <location>
        <begin position="42"/>
        <end position="65"/>
    </location>
</feature>
<organism evidence="2 3">
    <name type="scientific">Nocardioides islandensis</name>
    <dbReference type="NCBI Taxonomy" id="433663"/>
    <lineage>
        <taxon>Bacteria</taxon>
        <taxon>Bacillati</taxon>
        <taxon>Actinomycetota</taxon>
        <taxon>Actinomycetes</taxon>
        <taxon>Propionibacteriales</taxon>
        <taxon>Nocardioidaceae</taxon>
        <taxon>Nocardioides</taxon>
    </lineage>
</organism>
<gene>
    <name evidence="2" type="ORF">ISU07_16880</name>
</gene>
<accession>A0A930VHD3</accession>
<comment type="caution">
    <text evidence="2">The sequence shown here is derived from an EMBL/GenBank/DDBJ whole genome shotgun (WGS) entry which is preliminary data.</text>
</comment>
<evidence type="ECO:0000313" key="2">
    <source>
        <dbReference type="EMBL" id="MBF4764810.1"/>
    </source>
</evidence>
<dbReference type="InterPro" id="IPR025333">
    <property type="entry name" value="DUF4239"/>
</dbReference>
<feature type="transmembrane region" description="Helical" evidence="1">
    <location>
        <begin position="174"/>
        <end position="196"/>
    </location>
</feature>
<dbReference type="Proteomes" id="UP000640489">
    <property type="component" value="Unassembled WGS sequence"/>
</dbReference>
<evidence type="ECO:0000313" key="3">
    <source>
        <dbReference type="Proteomes" id="UP000640489"/>
    </source>
</evidence>
<dbReference type="Pfam" id="PF14023">
    <property type="entry name" value="Bestrophin-like"/>
    <property type="match status" value="1"/>
</dbReference>
<dbReference type="EMBL" id="JADKPN010000011">
    <property type="protein sequence ID" value="MBF4764810.1"/>
    <property type="molecule type" value="Genomic_DNA"/>
</dbReference>
<dbReference type="RefSeq" id="WP_194707994.1">
    <property type="nucleotide sequence ID" value="NZ_JADKPN010000011.1"/>
</dbReference>
<keyword evidence="1" id="KW-1133">Transmembrane helix</keyword>
<feature type="transmembrane region" description="Helical" evidence="1">
    <location>
        <begin position="5"/>
        <end position="22"/>
    </location>
</feature>
<keyword evidence="1" id="KW-0812">Transmembrane</keyword>
<keyword evidence="1" id="KW-0472">Membrane</keyword>
<dbReference type="AlphaFoldDB" id="A0A930VHD3"/>
<name>A0A930VHD3_9ACTN</name>
<proteinExistence type="predicted"/>
<keyword evidence="3" id="KW-1185">Reference proteome</keyword>
<sequence>MWTTALLVLGPTILFVGLVVVIHDYLAPEGGWLRQMEDAGEIFSTVGTGLAVLVAFLIVAAFGHYQNARDAVGKEAVAVQQQYVMASYFDQADSDQLRGEVLCYARAVVDDEWPAMQRNDESARVQGWVDAMDTSMRASTVDTQKQVEALAHWFDVNNDRQDGRRERLAESKPFVPGFLWAALILISLVVLGYQLLMIDPSVKVFGQAYSMAAMAITVFAALAVVFMVDRPFNDRGAEISHIRMDHAIALMSRTAPPTLPCTADGTPTRA</sequence>
<reference evidence="2" key="1">
    <citation type="submission" date="2020-11" db="EMBL/GenBank/DDBJ databases">
        <title>Nocardioides sp. nov., isolated from Soil of Cynanchum wilfordii Hemsley rhizosphere.</title>
        <authorList>
            <person name="Lee J.-S."/>
            <person name="Suh M.K."/>
            <person name="Kim J.-S."/>
        </authorList>
    </citation>
    <scope>NUCLEOTIDE SEQUENCE</scope>
    <source>
        <strain evidence="2">KCTC 19275</strain>
    </source>
</reference>